<feature type="transmembrane region" description="Helical" evidence="5">
    <location>
        <begin position="290"/>
        <end position="310"/>
    </location>
</feature>
<comment type="subcellular location">
    <subcellularLocation>
        <location evidence="1">Membrane</location>
        <topology evidence="1">Multi-pass membrane protein</topology>
    </subcellularLocation>
</comment>
<feature type="transmembrane region" description="Helical" evidence="5">
    <location>
        <begin position="196"/>
        <end position="216"/>
    </location>
</feature>
<dbReference type="InterPro" id="IPR049453">
    <property type="entry name" value="Memb_transporter_dom"/>
</dbReference>
<feature type="domain" description="Integral membrane bound transporter" evidence="6">
    <location>
        <begin position="210"/>
        <end position="335"/>
    </location>
</feature>
<keyword evidence="3 5" id="KW-1133">Transmembrane helix</keyword>
<feature type="transmembrane region" description="Helical" evidence="5">
    <location>
        <begin position="80"/>
        <end position="98"/>
    </location>
</feature>
<organism evidence="7 8">
    <name type="scientific">Microbacterium ginsengisoli</name>
    <dbReference type="NCBI Taxonomy" id="400772"/>
    <lineage>
        <taxon>Bacteria</taxon>
        <taxon>Bacillati</taxon>
        <taxon>Actinomycetota</taxon>
        <taxon>Actinomycetes</taxon>
        <taxon>Micrococcales</taxon>
        <taxon>Microbacteriaceae</taxon>
        <taxon>Microbacterium</taxon>
    </lineage>
</organism>
<feature type="transmembrane region" description="Helical" evidence="5">
    <location>
        <begin position="322"/>
        <end position="342"/>
    </location>
</feature>
<evidence type="ECO:0000256" key="2">
    <source>
        <dbReference type="ARBA" id="ARBA00022692"/>
    </source>
</evidence>
<feature type="transmembrane region" description="Helical" evidence="5">
    <location>
        <begin position="52"/>
        <end position="68"/>
    </location>
</feature>
<reference evidence="7 8" key="1">
    <citation type="submission" date="2015-02" db="EMBL/GenBank/DDBJ databases">
        <title>Draft genome sequences of ten Microbacterium spp. with emphasis on heavy metal contaminated environments.</title>
        <authorList>
            <person name="Corretto E."/>
        </authorList>
    </citation>
    <scope>NUCLEOTIDE SEQUENCE [LARGE SCALE GENOMIC DNA]</scope>
    <source>
        <strain evidence="7 8">DSM 18659</strain>
    </source>
</reference>
<evidence type="ECO:0000313" key="7">
    <source>
        <dbReference type="EMBL" id="KJL36729.1"/>
    </source>
</evidence>
<proteinExistence type="predicted"/>
<feature type="transmembrane region" description="Helical" evidence="5">
    <location>
        <begin position="252"/>
        <end position="278"/>
    </location>
</feature>
<evidence type="ECO:0000259" key="6">
    <source>
        <dbReference type="Pfam" id="PF13515"/>
    </source>
</evidence>
<gene>
    <name evidence="7" type="ORF">RR49_01480</name>
</gene>
<evidence type="ECO:0000256" key="4">
    <source>
        <dbReference type="ARBA" id="ARBA00023136"/>
    </source>
</evidence>
<evidence type="ECO:0000313" key="8">
    <source>
        <dbReference type="Proteomes" id="UP000033451"/>
    </source>
</evidence>
<feature type="transmembrane region" description="Helical" evidence="5">
    <location>
        <begin position="154"/>
        <end position="175"/>
    </location>
</feature>
<protein>
    <recommendedName>
        <fullName evidence="6">Integral membrane bound transporter domain-containing protein</fullName>
    </recommendedName>
</protein>
<feature type="transmembrane region" description="Helical" evidence="5">
    <location>
        <begin position="104"/>
        <end position="123"/>
    </location>
</feature>
<keyword evidence="8" id="KW-1185">Reference proteome</keyword>
<dbReference type="EMBL" id="JYIY01000072">
    <property type="protein sequence ID" value="KJL36729.1"/>
    <property type="molecule type" value="Genomic_DNA"/>
</dbReference>
<feature type="transmembrane region" description="Helical" evidence="5">
    <location>
        <begin position="130"/>
        <end position="148"/>
    </location>
</feature>
<keyword evidence="2 5" id="KW-0812">Transmembrane</keyword>
<keyword evidence="4 5" id="KW-0472">Membrane</keyword>
<accession>A0A0F0LVM4</accession>
<dbReference type="Pfam" id="PF13515">
    <property type="entry name" value="FUSC_2"/>
    <property type="match status" value="1"/>
</dbReference>
<dbReference type="STRING" id="400772.RR49_01480"/>
<name>A0A0F0LVM4_9MICO</name>
<comment type="caution">
    <text evidence="7">The sequence shown here is derived from an EMBL/GenBank/DDBJ whole genome shotgun (WGS) entry which is preliminary data.</text>
</comment>
<dbReference type="AlphaFoldDB" id="A0A0F0LVM4"/>
<dbReference type="RefSeq" id="WP_048809112.1">
    <property type="nucleotide sequence ID" value="NZ_JYIY01000072.1"/>
</dbReference>
<evidence type="ECO:0000256" key="1">
    <source>
        <dbReference type="ARBA" id="ARBA00004141"/>
    </source>
</evidence>
<evidence type="ECO:0000256" key="3">
    <source>
        <dbReference type="ARBA" id="ARBA00022989"/>
    </source>
</evidence>
<dbReference type="PATRIC" id="fig|400772.4.peg.1502"/>
<evidence type="ECO:0000256" key="5">
    <source>
        <dbReference type="SAM" id="Phobius"/>
    </source>
</evidence>
<dbReference type="Proteomes" id="UP000033451">
    <property type="component" value="Unassembled WGS sequence"/>
</dbReference>
<dbReference type="GO" id="GO:0016020">
    <property type="term" value="C:membrane"/>
    <property type="evidence" value="ECO:0007669"/>
    <property type="project" value="UniProtKB-SubCell"/>
</dbReference>
<sequence length="349" mass="35988">MTGTPRPDAPTGVMRAVLRVGPSGGAHRVALRVAVSLAVPLVVLWALGRLDLSIYATFGTFASLYGRFDRYGDRLRMQLAAGIQIIVTMTIGTVLSAVGVDDVVRVIVVAVMAALVTVLAHRARWHPPGALFTVFAGGAAASIPATFATLPEPAIIGGAAVAWTLLVTGALAAWGTLRRGAAPRSVRPAPPSYRSAWELGATAGIGTLLAGLTGLALLGTHWYWAMVAAVAALGGAHLNARVARGIQRLVGTLVGVVLAAGLLALHLPPLATIAVAVVCQVGAELFVGRNYGITMVFVTPLALSMVELAAPTSPQELLVDRVLDTLIGVVIGTIVAVVWAQLRSRRPAG</sequence>